<sequence>ETIHDKNEYIQLALRTGLTDCTIFVHNTPVVVLLWLMQYHSEFHKGARYSFCEMISETPDIEAKWLVYKKQKGVASRMGETVQIKNKDTNLMETKKLTYEQSYWRWIPMNFGGKFTTFQVFDAAKIFEHNLNKFGLKDEFFQFYQAKCNFLSERFSTEVSVKVLHGISTLLAGGNLEGGLTAAQLKTTAFETLKFCVPLGDTGDGTPPWIFDKFDVEAARYILTPMAESKVYTKKPQFELKGELLKTFPDLTVPQEQFDTLTTLTAGSEPQLACFADDVWRLIEHSIRIVDAFGVTDKLLSTSQTALIRKVASLSLEFCFAATLTLNNKTYTSCGRVRPQLQRLIVDALLNAPPAGNSGVGGRDQAAAVIERIMSGTSLDDDEKESLNESSSRIAIFMDEPAMVDGLKGGTGLPLQLPQLMAYIWAAVKKHVDPEWINTAADTVVAAAEHSGEAPSVITSVFANFKKAVDASHMRGEYVLAVVASTCGPPALMAKPCGVCMKTALASMNIQTVAVALCDIDACQDSEDAWVRFWVDAIGKLAEESQVAALPTPIMTLADIYELADAPILKEGGMEVRVGACYLGRAQRALEKIVWDMVDPSCFAEAVAIDLSKKGGEPVALEITAKLNFVFAGSVQLWQSPPTKKSFKLATALGSDVRLHGDARSKTTSECPVPAWMVGTTPKEAEANVELTYTHKVVYLDALSLYPCARDVADSLRIDMTAPHLAPLAARVGATATPGAPFVLKRFAAATEGRQTGAKRSAAAADLSGAAAVCSGPSAKAIQERLGAIAAQKAGGSPPAPKPEAKAKSRGLAVGKHL</sequence>
<dbReference type="EMBL" id="CAUYUJ010000153">
    <property type="protein sequence ID" value="CAK0788995.1"/>
    <property type="molecule type" value="Genomic_DNA"/>
</dbReference>
<reference evidence="2" key="1">
    <citation type="submission" date="2023-10" db="EMBL/GenBank/DDBJ databases">
        <authorList>
            <person name="Chen Y."/>
            <person name="Shah S."/>
            <person name="Dougan E. K."/>
            <person name="Thang M."/>
            <person name="Chan C."/>
        </authorList>
    </citation>
    <scope>NUCLEOTIDE SEQUENCE [LARGE SCALE GENOMIC DNA]</scope>
</reference>
<evidence type="ECO:0000256" key="1">
    <source>
        <dbReference type="SAM" id="MobiDB-lite"/>
    </source>
</evidence>
<proteinExistence type="predicted"/>
<protein>
    <submittedName>
        <fullName evidence="2">Uncharacterized protein</fullName>
    </submittedName>
</protein>
<dbReference type="Proteomes" id="UP001189429">
    <property type="component" value="Unassembled WGS sequence"/>
</dbReference>
<name>A0ABN9PC94_9DINO</name>
<organism evidence="2 3">
    <name type="scientific">Prorocentrum cordatum</name>
    <dbReference type="NCBI Taxonomy" id="2364126"/>
    <lineage>
        <taxon>Eukaryota</taxon>
        <taxon>Sar</taxon>
        <taxon>Alveolata</taxon>
        <taxon>Dinophyceae</taxon>
        <taxon>Prorocentrales</taxon>
        <taxon>Prorocentraceae</taxon>
        <taxon>Prorocentrum</taxon>
    </lineage>
</organism>
<keyword evidence="3" id="KW-1185">Reference proteome</keyword>
<feature type="non-terminal residue" evidence="2">
    <location>
        <position position="1"/>
    </location>
</feature>
<evidence type="ECO:0000313" key="2">
    <source>
        <dbReference type="EMBL" id="CAK0788995.1"/>
    </source>
</evidence>
<gene>
    <name evidence="2" type="ORF">PCOR1329_LOCUS693</name>
</gene>
<feature type="non-terminal residue" evidence="2">
    <location>
        <position position="818"/>
    </location>
</feature>
<feature type="region of interest" description="Disordered" evidence="1">
    <location>
        <begin position="791"/>
        <end position="818"/>
    </location>
</feature>
<comment type="caution">
    <text evidence="2">The sequence shown here is derived from an EMBL/GenBank/DDBJ whole genome shotgun (WGS) entry which is preliminary data.</text>
</comment>
<evidence type="ECO:0000313" key="3">
    <source>
        <dbReference type="Proteomes" id="UP001189429"/>
    </source>
</evidence>
<accession>A0ABN9PC94</accession>